<proteinExistence type="predicted"/>
<organism evidence="1 2">
    <name type="scientific">Daphnia magna</name>
    <dbReference type="NCBI Taxonomy" id="35525"/>
    <lineage>
        <taxon>Eukaryota</taxon>
        <taxon>Metazoa</taxon>
        <taxon>Ecdysozoa</taxon>
        <taxon>Arthropoda</taxon>
        <taxon>Crustacea</taxon>
        <taxon>Branchiopoda</taxon>
        <taxon>Diplostraca</taxon>
        <taxon>Cladocera</taxon>
        <taxon>Anomopoda</taxon>
        <taxon>Daphniidae</taxon>
        <taxon>Daphnia</taxon>
    </lineage>
</organism>
<dbReference type="EMBL" id="LRGB01005705">
    <property type="protein sequence ID" value="KZS01959.1"/>
    <property type="molecule type" value="Genomic_DNA"/>
</dbReference>
<sequence length="156" mass="17249">GRGSADIRLVAALSEEWYLLAYQRALIKAPPNCGPRLGWAEIHSGGPRSDWAEIQSGGLRSGWAEIQIGGPRSDWAEIQIGGPRFSPVGRDPGGPRFSPVGRDPRGPWAEIRLGGISSKKFWRSYREPWRTAARWFLRVFCVEPLAAVQVSIQVSI</sequence>
<dbReference type="Proteomes" id="UP000076858">
    <property type="component" value="Unassembled WGS sequence"/>
</dbReference>
<gene>
    <name evidence="1" type="ORF">APZ42_001195</name>
</gene>
<evidence type="ECO:0000313" key="1">
    <source>
        <dbReference type="EMBL" id="KZS01959.1"/>
    </source>
</evidence>
<feature type="non-terminal residue" evidence="1">
    <location>
        <position position="1"/>
    </location>
</feature>
<protein>
    <submittedName>
        <fullName evidence="1">Uncharacterized protein</fullName>
    </submittedName>
</protein>
<reference evidence="1 2" key="1">
    <citation type="submission" date="2016-03" db="EMBL/GenBank/DDBJ databases">
        <title>EvidentialGene: Evidence-directed Construction of Genes on Genomes.</title>
        <authorList>
            <person name="Gilbert D.G."/>
            <person name="Choi J.-H."/>
            <person name="Mockaitis K."/>
            <person name="Colbourne J."/>
            <person name="Pfrender M."/>
        </authorList>
    </citation>
    <scope>NUCLEOTIDE SEQUENCE [LARGE SCALE GENOMIC DNA]</scope>
    <source>
        <strain evidence="1 2">Xinb3</strain>
        <tissue evidence="1">Complete organism</tissue>
    </source>
</reference>
<comment type="caution">
    <text evidence="1">The sequence shown here is derived from an EMBL/GenBank/DDBJ whole genome shotgun (WGS) entry which is preliminary data.</text>
</comment>
<dbReference type="AlphaFoldDB" id="A0A164J4E2"/>
<name>A0A164J4E2_9CRUS</name>
<keyword evidence="2" id="KW-1185">Reference proteome</keyword>
<accession>A0A164J4E2</accession>
<evidence type="ECO:0000313" key="2">
    <source>
        <dbReference type="Proteomes" id="UP000076858"/>
    </source>
</evidence>